<evidence type="ECO:0000313" key="2">
    <source>
        <dbReference type="Proteomes" id="UP000789920"/>
    </source>
</evidence>
<proteinExistence type="predicted"/>
<gene>
    <name evidence="1" type="ORF">RPERSI_LOCUS24096</name>
</gene>
<comment type="caution">
    <text evidence="1">The sequence shown here is derived from an EMBL/GenBank/DDBJ whole genome shotgun (WGS) entry which is preliminary data.</text>
</comment>
<dbReference type="Proteomes" id="UP000789920">
    <property type="component" value="Unassembled WGS sequence"/>
</dbReference>
<organism evidence="1 2">
    <name type="scientific">Racocetra persica</name>
    <dbReference type="NCBI Taxonomy" id="160502"/>
    <lineage>
        <taxon>Eukaryota</taxon>
        <taxon>Fungi</taxon>
        <taxon>Fungi incertae sedis</taxon>
        <taxon>Mucoromycota</taxon>
        <taxon>Glomeromycotina</taxon>
        <taxon>Glomeromycetes</taxon>
        <taxon>Diversisporales</taxon>
        <taxon>Gigasporaceae</taxon>
        <taxon>Racocetra</taxon>
    </lineage>
</organism>
<sequence length="166" mass="19257">MTTAVSYSILSTVNEVTLQFTRCDCGQTYVCFIDNRVIFTVPTVRHLLNNARRKAPQTCFILFRNVIQDCVTSLNLRIERHDLSRHASNLWNQLKKHDALLIDEFRRVARLAAQQFYSSKIRIINVNIPDAIRPQTNAPIPIDDEKLQKLLRDLFPDTLPPPDFHQ</sequence>
<accession>A0ACA9RXT7</accession>
<name>A0ACA9RXT7_9GLOM</name>
<keyword evidence="2" id="KW-1185">Reference proteome</keyword>
<evidence type="ECO:0000313" key="1">
    <source>
        <dbReference type="EMBL" id="CAG8814891.1"/>
    </source>
</evidence>
<dbReference type="EMBL" id="CAJVQC010076685">
    <property type="protein sequence ID" value="CAG8814891.1"/>
    <property type="molecule type" value="Genomic_DNA"/>
</dbReference>
<reference evidence="1" key="1">
    <citation type="submission" date="2021-06" db="EMBL/GenBank/DDBJ databases">
        <authorList>
            <person name="Kallberg Y."/>
            <person name="Tangrot J."/>
            <person name="Rosling A."/>
        </authorList>
    </citation>
    <scope>NUCLEOTIDE SEQUENCE</scope>
    <source>
        <strain evidence="1">MA461A</strain>
    </source>
</reference>
<protein>
    <submittedName>
        <fullName evidence="1">13620_t:CDS:1</fullName>
    </submittedName>
</protein>